<keyword evidence="1" id="KW-0378">Hydrolase</keyword>
<accession>A0AAU8HU92</accession>
<dbReference type="SMART" id="SM00047">
    <property type="entry name" value="LYZ2"/>
    <property type="match status" value="1"/>
</dbReference>
<gene>
    <name evidence="4" type="ORF">PRVXH_000246</name>
</gene>
<protein>
    <submittedName>
        <fullName evidence="4">Glucosaminidase domain-containing protein</fullName>
    </submittedName>
</protein>
<dbReference type="PANTHER" id="PTHR33308:SF9">
    <property type="entry name" value="PEPTIDOGLYCAN HYDROLASE FLGJ"/>
    <property type="match status" value="1"/>
</dbReference>
<dbReference type="GO" id="GO:0004040">
    <property type="term" value="F:amidase activity"/>
    <property type="evidence" value="ECO:0007669"/>
    <property type="project" value="InterPro"/>
</dbReference>
<organism evidence="4">
    <name type="scientific">Proteinivorax hydrogeniformans</name>
    <dbReference type="NCBI Taxonomy" id="1826727"/>
    <lineage>
        <taxon>Bacteria</taxon>
        <taxon>Bacillati</taxon>
        <taxon>Bacillota</taxon>
        <taxon>Clostridia</taxon>
        <taxon>Eubacteriales</taxon>
        <taxon>Proteinivoracaceae</taxon>
        <taxon>Proteinivorax</taxon>
    </lineage>
</organism>
<evidence type="ECO:0000256" key="1">
    <source>
        <dbReference type="ARBA" id="ARBA00022801"/>
    </source>
</evidence>
<dbReference type="InterPro" id="IPR051056">
    <property type="entry name" value="Glycosyl_Hydrolase_73"/>
</dbReference>
<evidence type="ECO:0000313" key="4">
    <source>
        <dbReference type="EMBL" id="XCI28951.1"/>
    </source>
</evidence>
<feature type="transmembrane region" description="Helical" evidence="2">
    <location>
        <begin position="7"/>
        <end position="30"/>
    </location>
</feature>
<keyword evidence="2" id="KW-0472">Membrane</keyword>
<reference evidence="4" key="2">
    <citation type="submission" date="2024-06" db="EMBL/GenBank/DDBJ databases">
        <authorList>
            <person name="Petrova K.O."/>
            <person name="Toshchakov S.V."/>
            <person name="Boltjanskaja Y.V."/>
            <person name="Kevbrin V.V."/>
        </authorList>
    </citation>
    <scope>NUCLEOTIDE SEQUENCE</scope>
    <source>
        <strain evidence="4">Z-710</strain>
    </source>
</reference>
<reference evidence="4" key="1">
    <citation type="journal article" date="2018" name="Antonie Van Leeuwenhoek">
        <title>Proteinivorax hydrogeniformans sp. nov., an anaerobic, haloalkaliphilic bacterium fermenting proteinaceous compounds with high hydrogen production.</title>
        <authorList>
            <person name="Boltyanskaya Y."/>
            <person name="Detkova E."/>
            <person name="Pimenov N."/>
            <person name="Kevbrin V."/>
        </authorList>
    </citation>
    <scope>NUCLEOTIDE SEQUENCE</scope>
    <source>
        <strain evidence="4">Z-710</strain>
    </source>
</reference>
<feature type="domain" description="Mannosyl-glycoprotein endo-beta-N-acetylglucosamidase-like" evidence="3">
    <location>
        <begin position="132"/>
        <end position="269"/>
    </location>
</feature>
<dbReference type="InterPro" id="IPR002901">
    <property type="entry name" value="MGlyc_endo_b_GlcNAc-like_dom"/>
</dbReference>
<keyword evidence="2" id="KW-1133">Transmembrane helix</keyword>
<dbReference type="RefSeq" id="WP_353893501.1">
    <property type="nucleotide sequence ID" value="NZ_CP159485.1"/>
</dbReference>
<dbReference type="Gene3D" id="1.10.530.10">
    <property type="match status" value="1"/>
</dbReference>
<evidence type="ECO:0000256" key="2">
    <source>
        <dbReference type="SAM" id="Phobius"/>
    </source>
</evidence>
<name>A0AAU8HU92_9FIRM</name>
<dbReference type="PANTHER" id="PTHR33308">
    <property type="entry name" value="PEPTIDOGLYCAN HYDROLASE FLGJ"/>
    <property type="match status" value="1"/>
</dbReference>
<keyword evidence="2" id="KW-0812">Transmembrane</keyword>
<dbReference type="AlphaFoldDB" id="A0AAU8HU92"/>
<proteinExistence type="predicted"/>
<sequence>MESIKRTFFMGVMIVLILSIANVQFFNLIYAQEVTNYEGTTKAFEKTASLESQLQRLLDESSQYIKYLDQVYEDQYDKDLKLVYNHITYSDRLVARNDNFLKNSTKAVSANHGAANLNLTNRSAITAYEIDNFILKGTPLEGLGSAFIQAEIEHGVNAFFLLALAVHESGWGRSDIARDKNNLFGYGAYDKNPYKYARAFSTKEEGIDTVARHLARNYLTPGARYYSGGFTLKHVNNRYASDPHWHLKIARSMDRFNQDIINRQNTSYHETLYKQGE</sequence>
<dbReference type="EMBL" id="CP159485">
    <property type="protein sequence ID" value="XCI28951.1"/>
    <property type="molecule type" value="Genomic_DNA"/>
</dbReference>
<dbReference type="Pfam" id="PF01832">
    <property type="entry name" value="Glucosaminidase"/>
    <property type="match status" value="1"/>
</dbReference>
<evidence type="ECO:0000259" key="3">
    <source>
        <dbReference type="SMART" id="SM00047"/>
    </source>
</evidence>